<reference evidence="1" key="1">
    <citation type="submission" date="2021-03" db="EMBL/GenBank/DDBJ databases">
        <title>Evolutionary priming and transition to the ectomycorrhizal habit in an iconic lineage of mushroom-forming fungi: is preadaptation a requirement?</title>
        <authorList>
            <consortium name="DOE Joint Genome Institute"/>
            <person name="Looney B.P."/>
            <person name="Miyauchi S."/>
            <person name="Morin E."/>
            <person name="Drula E."/>
            <person name="Courty P.E."/>
            <person name="Chicoki N."/>
            <person name="Fauchery L."/>
            <person name="Kohler A."/>
            <person name="Kuo A."/>
            <person name="LaButti K."/>
            <person name="Pangilinan J."/>
            <person name="Lipzen A."/>
            <person name="Riley R."/>
            <person name="Andreopoulos W."/>
            <person name="He G."/>
            <person name="Johnson J."/>
            <person name="Barry K.W."/>
            <person name="Grigoriev I.V."/>
            <person name="Nagy L."/>
            <person name="Hibbett D."/>
            <person name="Henrissat B."/>
            <person name="Matheny P.B."/>
            <person name="Labbe J."/>
            <person name="Martin A.F."/>
        </authorList>
    </citation>
    <scope>NUCLEOTIDE SEQUENCE</scope>
    <source>
        <strain evidence="1">BPL698</strain>
    </source>
</reference>
<keyword evidence="2" id="KW-1185">Reference proteome</keyword>
<accession>A0ACC0UAL2</accession>
<sequence length="332" mass="36422">MQPFSEDNTSDGLAPLLRLTTIKSLSVLDLVPTGFTEPLKEGPVVQPPILSLATTRVANSSEDDEDGWAKFSMDETDWCAHHAMTPLTLAKQHGSHSGGGSEPISEHDRTRKDSSHVIYYYILLTCFQAQRRKRFHGGTSERSDSPTNQSQDIMSMEIQATPWAIVSVPNQGKGNMIRSPSCGSIASTMTHTEWAQEDRTSICAGSLAEVDCISPTDEHMQDPERFYAPDLPISHNSDLEEERYATPEEEWYATAEDLEEVLKPEDHSGEQVGGSSVRSHLKFNRPPLGQSQLMSQLGSHTPIVGPTPPNPRKPKPVTPGALAAGLRRPDAD</sequence>
<dbReference type="Proteomes" id="UP001207468">
    <property type="component" value="Unassembled WGS sequence"/>
</dbReference>
<proteinExistence type="predicted"/>
<organism evidence="1 2">
    <name type="scientific">Russula earlei</name>
    <dbReference type="NCBI Taxonomy" id="71964"/>
    <lineage>
        <taxon>Eukaryota</taxon>
        <taxon>Fungi</taxon>
        <taxon>Dikarya</taxon>
        <taxon>Basidiomycota</taxon>
        <taxon>Agaricomycotina</taxon>
        <taxon>Agaricomycetes</taxon>
        <taxon>Russulales</taxon>
        <taxon>Russulaceae</taxon>
        <taxon>Russula</taxon>
    </lineage>
</organism>
<gene>
    <name evidence="1" type="ORF">F5148DRAFT_1148829</name>
</gene>
<evidence type="ECO:0000313" key="2">
    <source>
        <dbReference type="Proteomes" id="UP001207468"/>
    </source>
</evidence>
<evidence type="ECO:0000313" key="1">
    <source>
        <dbReference type="EMBL" id="KAI9508745.1"/>
    </source>
</evidence>
<name>A0ACC0UAL2_9AGAM</name>
<comment type="caution">
    <text evidence="1">The sequence shown here is derived from an EMBL/GenBank/DDBJ whole genome shotgun (WGS) entry which is preliminary data.</text>
</comment>
<protein>
    <submittedName>
        <fullName evidence="1">Uncharacterized protein</fullName>
    </submittedName>
</protein>
<dbReference type="EMBL" id="JAGFNK010000080">
    <property type="protein sequence ID" value="KAI9508745.1"/>
    <property type="molecule type" value="Genomic_DNA"/>
</dbReference>